<protein>
    <recommendedName>
        <fullName evidence="5">DUF3857 domain-containing protein</fullName>
    </recommendedName>
</protein>
<evidence type="ECO:0000313" key="3">
    <source>
        <dbReference type="EMBL" id="SHH63160.1"/>
    </source>
</evidence>
<reference evidence="3 4" key="1">
    <citation type="submission" date="2016-11" db="EMBL/GenBank/DDBJ databases">
        <authorList>
            <person name="Jaros S."/>
            <person name="Januszkiewicz K."/>
            <person name="Wedrychowicz H."/>
        </authorList>
    </citation>
    <scope>NUCLEOTIDE SEQUENCE [LARGE SCALE GENOMIC DNA]</scope>
    <source>
        <strain evidence="3 4">DSM 16917</strain>
    </source>
</reference>
<evidence type="ECO:0000256" key="1">
    <source>
        <dbReference type="SAM" id="MobiDB-lite"/>
    </source>
</evidence>
<keyword evidence="2" id="KW-0732">Signal</keyword>
<feature type="region of interest" description="Disordered" evidence="1">
    <location>
        <begin position="343"/>
        <end position="392"/>
    </location>
</feature>
<evidence type="ECO:0008006" key="5">
    <source>
        <dbReference type="Google" id="ProtNLM"/>
    </source>
</evidence>
<proteinExistence type="predicted"/>
<accession>A0A1M5UJR7</accession>
<gene>
    <name evidence="3" type="ORF">SAMN02745129_2602</name>
</gene>
<keyword evidence="4" id="KW-1185">Reference proteome</keyword>
<organism evidence="3 4">
    <name type="scientific">Ferrimonas marina</name>
    <dbReference type="NCBI Taxonomy" id="299255"/>
    <lineage>
        <taxon>Bacteria</taxon>
        <taxon>Pseudomonadati</taxon>
        <taxon>Pseudomonadota</taxon>
        <taxon>Gammaproteobacteria</taxon>
        <taxon>Alteromonadales</taxon>
        <taxon>Ferrimonadaceae</taxon>
        <taxon>Ferrimonas</taxon>
    </lineage>
</organism>
<evidence type="ECO:0000313" key="4">
    <source>
        <dbReference type="Proteomes" id="UP000184268"/>
    </source>
</evidence>
<dbReference type="EMBL" id="FQXG01000003">
    <property type="protein sequence ID" value="SHH63160.1"/>
    <property type="molecule type" value="Genomic_DNA"/>
</dbReference>
<dbReference type="RefSeq" id="WP_143165666.1">
    <property type="nucleotide sequence ID" value="NZ_FQXG01000003.1"/>
</dbReference>
<sequence length="655" mass="73172">MKSPVFHFLTGVTLWSALLAMPLSAAADTFELHEVYYQHPGHNYFLVDPVKKELSIHLTVTNEEIEQHSKEPEPANGSRWLEINVTAAGKNLPSAYSKNATRNDNHALLTYTYSWPGSALEQVTAKIIGRDESVLRTETLGTLPPQHMALIKLNDKATFKALEHSVPIQDFEAEDLADGLMKEWLVNIQSAYQKSGPRPDDPPIKHFRADIKVGDTLFWDQVTIESNCYGDALTSTDVLFAATVIAPGMCEIRFPLPPVPEDSIIWINLQAPNGIFKRSFLYRYNKDRFTEERLARATALERMKASHKHQKAFTASRLAESASDTRLPRTEEAHLTTTLSIAAPGTSTHGLGNTGHTLSEMTQPKEQPDKLSPPRQEVTVHPLSGNTPEYSYFEYDNDRGSITVYTEVTGNELIQHGASKDFQGKTAYRLDLSIDVDGVTIHEGDGSGYMPAGPGPSSLTGQFDWDGPTPSEVTLSFHNSAGDAFRTEQISSKEMLRVMKITLHDQALFDAVSGTDISQLPNSSSQQKLLQTYQRMKERGQDRMLADVRYYLVNITAGDTRVENHAFTLGACYNEQVAKMMLTGAKNYVAPGSCDLEFQLPHLSDDTPITVELLYPDGSLAKTYDYHYTLDRYEHEKAERDAYVDQEFMKHLWGG</sequence>
<dbReference type="Proteomes" id="UP000184268">
    <property type="component" value="Unassembled WGS sequence"/>
</dbReference>
<evidence type="ECO:0000256" key="2">
    <source>
        <dbReference type="SAM" id="SignalP"/>
    </source>
</evidence>
<dbReference type="STRING" id="299255.SAMN02745129_2602"/>
<feature type="compositionally biased region" description="Polar residues" evidence="1">
    <location>
        <begin position="343"/>
        <end position="365"/>
    </location>
</feature>
<name>A0A1M5UJR7_9GAMM</name>
<feature type="chain" id="PRO_5012567639" description="DUF3857 domain-containing protein" evidence="2">
    <location>
        <begin position="28"/>
        <end position="655"/>
    </location>
</feature>
<dbReference type="AlphaFoldDB" id="A0A1M5UJR7"/>
<feature type="signal peptide" evidence="2">
    <location>
        <begin position="1"/>
        <end position="27"/>
    </location>
</feature>